<gene>
    <name evidence="2" type="ORF">AGR3A_Cc250042</name>
</gene>
<dbReference type="EMBL" id="FBWK01000018">
    <property type="protein sequence ID" value="CUX19236.1"/>
    <property type="molecule type" value="Genomic_DNA"/>
</dbReference>
<evidence type="ECO:0000313" key="2">
    <source>
        <dbReference type="EMBL" id="CUX19236.1"/>
    </source>
</evidence>
<dbReference type="STRING" id="1183432.AGR3A_Cc250042"/>
<evidence type="ECO:0000313" key="3">
    <source>
        <dbReference type="Proteomes" id="UP000191988"/>
    </source>
</evidence>
<protein>
    <submittedName>
        <fullName evidence="2">Uncharacterized protein</fullName>
    </submittedName>
</protein>
<evidence type="ECO:0000256" key="1">
    <source>
        <dbReference type="SAM" id="MobiDB-lite"/>
    </source>
</evidence>
<sequence length="78" mass="8734">MTQPDHARSTPIDLPASQSEDLTNWIKKKKPAEAGFFGAVEKTRTSTGCPTATSTLRVYQFRHDRIVVGVDLRRRGCM</sequence>
<dbReference type="Proteomes" id="UP000191988">
    <property type="component" value="Unassembled WGS sequence"/>
</dbReference>
<reference evidence="3" key="1">
    <citation type="submission" date="2016-01" db="EMBL/GenBank/DDBJ databases">
        <authorList>
            <person name="Regsiter A."/>
            <person name="william w."/>
        </authorList>
    </citation>
    <scope>NUCLEOTIDE SEQUENCE [LARGE SCALE GENOMIC DNA]</scope>
    <source>
        <strain evidence="3">CFBP 6623</strain>
    </source>
</reference>
<name>A0A1S7PC81_9HYPH</name>
<keyword evidence="3" id="KW-1185">Reference proteome</keyword>
<organism evidence="2 3">
    <name type="scientific">Agrobacterium tomkonis CFBP 6623</name>
    <dbReference type="NCBI Taxonomy" id="1183432"/>
    <lineage>
        <taxon>Bacteria</taxon>
        <taxon>Pseudomonadati</taxon>
        <taxon>Pseudomonadota</taxon>
        <taxon>Alphaproteobacteria</taxon>
        <taxon>Hyphomicrobiales</taxon>
        <taxon>Rhizobiaceae</taxon>
        <taxon>Rhizobium/Agrobacterium group</taxon>
        <taxon>Agrobacterium</taxon>
        <taxon>Agrobacterium tumefaciens complex</taxon>
    </lineage>
</organism>
<proteinExistence type="predicted"/>
<accession>A0A1S7PC81</accession>
<feature type="region of interest" description="Disordered" evidence="1">
    <location>
        <begin position="1"/>
        <end position="20"/>
    </location>
</feature>
<dbReference type="AlphaFoldDB" id="A0A1S7PC81"/>